<evidence type="ECO:0000313" key="15">
    <source>
        <dbReference type="Proteomes" id="UP001269267"/>
    </source>
</evidence>
<comment type="catalytic activity">
    <reaction evidence="11">
        <text>L-seryl-[protein] + ATP = O-phospho-L-seryl-[protein] + ADP + H(+)</text>
        <dbReference type="Rhea" id="RHEA:17989"/>
        <dbReference type="Rhea" id="RHEA-COMP:9863"/>
        <dbReference type="Rhea" id="RHEA-COMP:11604"/>
        <dbReference type="ChEBI" id="CHEBI:15378"/>
        <dbReference type="ChEBI" id="CHEBI:29999"/>
        <dbReference type="ChEBI" id="CHEBI:30616"/>
        <dbReference type="ChEBI" id="CHEBI:83421"/>
        <dbReference type="ChEBI" id="CHEBI:456216"/>
        <dbReference type="EC" id="2.7.11.1"/>
    </reaction>
</comment>
<evidence type="ECO:0000256" key="12">
    <source>
        <dbReference type="SAM" id="MobiDB-lite"/>
    </source>
</evidence>
<evidence type="ECO:0000256" key="10">
    <source>
        <dbReference type="ARBA" id="ARBA00047899"/>
    </source>
</evidence>
<dbReference type="InterPro" id="IPR051272">
    <property type="entry name" value="RIO-type_Ser/Thr_kinase"/>
</dbReference>
<evidence type="ECO:0000256" key="9">
    <source>
        <dbReference type="ARBA" id="ARBA00022842"/>
    </source>
</evidence>
<evidence type="ECO:0000256" key="7">
    <source>
        <dbReference type="ARBA" id="ARBA00022777"/>
    </source>
</evidence>
<dbReference type="InterPro" id="IPR018934">
    <property type="entry name" value="RIO_dom"/>
</dbReference>
<dbReference type="GO" id="GO:0016301">
    <property type="term" value="F:kinase activity"/>
    <property type="evidence" value="ECO:0007669"/>
    <property type="project" value="UniProtKB-KW"/>
</dbReference>
<evidence type="ECO:0000256" key="1">
    <source>
        <dbReference type="ARBA" id="ARBA00009196"/>
    </source>
</evidence>
<dbReference type="InterPro" id="IPR000687">
    <property type="entry name" value="RIO_kinase"/>
</dbReference>
<dbReference type="SUPFAM" id="SSF56112">
    <property type="entry name" value="Protein kinase-like (PK-like)"/>
    <property type="match status" value="1"/>
</dbReference>
<proteinExistence type="inferred from homology"/>
<evidence type="ECO:0000256" key="6">
    <source>
        <dbReference type="ARBA" id="ARBA00022741"/>
    </source>
</evidence>
<dbReference type="PANTHER" id="PTHR45723">
    <property type="entry name" value="SERINE/THREONINE-PROTEIN KINASE RIO1"/>
    <property type="match status" value="1"/>
</dbReference>
<evidence type="ECO:0000256" key="3">
    <source>
        <dbReference type="ARBA" id="ARBA00022527"/>
    </source>
</evidence>
<evidence type="ECO:0000256" key="2">
    <source>
        <dbReference type="ARBA" id="ARBA00012513"/>
    </source>
</evidence>
<dbReference type="SMART" id="SM00090">
    <property type="entry name" value="RIO"/>
    <property type="match status" value="1"/>
</dbReference>
<keyword evidence="9" id="KW-0460">Magnesium</keyword>
<keyword evidence="4" id="KW-0808">Transferase</keyword>
<dbReference type="EMBL" id="JARWAI010000011">
    <property type="protein sequence ID" value="MDR5876057.1"/>
    <property type="molecule type" value="Genomic_DNA"/>
</dbReference>
<name>A0ABU1GFG6_9GAMM</name>
<dbReference type="PROSITE" id="PS01245">
    <property type="entry name" value="RIO1"/>
    <property type="match status" value="1"/>
</dbReference>
<keyword evidence="3" id="KW-0723">Serine/threonine-protein kinase</keyword>
<keyword evidence="8" id="KW-0067">ATP-binding</keyword>
<dbReference type="EC" id="2.7.11.1" evidence="2"/>
<evidence type="ECO:0000259" key="13">
    <source>
        <dbReference type="SMART" id="SM00090"/>
    </source>
</evidence>
<dbReference type="NCBIfam" id="NF041645">
    <property type="entry name" value="prot_kin_PA4780"/>
    <property type="match status" value="1"/>
</dbReference>
<dbReference type="Gene3D" id="1.10.510.10">
    <property type="entry name" value="Transferase(Phosphotransferase) domain 1"/>
    <property type="match status" value="1"/>
</dbReference>
<reference evidence="14 15" key="1">
    <citation type="submission" date="2023-04" db="EMBL/GenBank/DDBJ databases">
        <title>A long-awaited taxogenomic arrangement of the family Halomonadaceae.</title>
        <authorList>
            <person name="De La Haba R."/>
            <person name="Chuvochina M."/>
            <person name="Wittouck S."/>
            <person name="Arahal D.R."/>
            <person name="Sanchez-Porro C."/>
            <person name="Hugenholtz P."/>
            <person name="Ventosa A."/>
        </authorList>
    </citation>
    <scope>NUCLEOTIDE SEQUENCE [LARGE SCALE GENOMIC DNA]</scope>
    <source>
        <strain evidence="14 15">DSM 18042</strain>
    </source>
</reference>
<keyword evidence="6" id="KW-0547">Nucleotide-binding</keyword>
<feature type="region of interest" description="Disordered" evidence="12">
    <location>
        <begin position="266"/>
        <end position="292"/>
    </location>
</feature>
<evidence type="ECO:0000256" key="5">
    <source>
        <dbReference type="ARBA" id="ARBA00022723"/>
    </source>
</evidence>
<feature type="compositionally biased region" description="Basic and acidic residues" evidence="12">
    <location>
        <begin position="271"/>
        <end position="280"/>
    </location>
</feature>
<feature type="domain" description="RIO kinase" evidence="13">
    <location>
        <begin position="5"/>
        <end position="234"/>
    </location>
</feature>
<evidence type="ECO:0000313" key="14">
    <source>
        <dbReference type="EMBL" id="MDR5876057.1"/>
    </source>
</evidence>
<dbReference type="RefSeq" id="WP_310540480.1">
    <property type="nucleotide sequence ID" value="NZ_JARWAI010000011.1"/>
</dbReference>
<dbReference type="InterPro" id="IPR011009">
    <property type="entry name" value="Kinase-like_dom_sf"/>
</dbReference>
<comment type="caution">
    <text evidence="14">The sequence shown here is derived from an EMBL/GenBank/DDBJ whole genome shotgun (WGS) entry which is preliminary data.</text>
</comment>
<organism evidence="14 15">
    <name type="scientific">Vreelandella gomseomensis</name>
    <dbReference type="NCBI Taxonomy" id="370766"/>
    <lineage>
        <taxon>Bacteria</taxon>
        <taxon>Pseudomonadati</taxon>
        <taxon>Pseudomonadota</taxon>
        <taxon>Gammaproteobacteria</taxon>
        <taxon>Oceanospirillales</taxon>
        <taxon>Halomonadaceae</taxon>
        <taxon>Vreelandella</taxon>
    </lineage>
</organism>
<evidence type="ECO:0000256" key="8">
    <source>
        <dbReference type="ARBA" id="ARBA00022840"/>
    </source>
</evidence>
<keyword evidence="7 14" id="KW-0418">Kinase</keyword>
<protein>
    <recommendedName>
        <fullName evidence="2">non-specific serine/threonine protein kinase</fullName>
        <ecNumber evidence="2">2.7.11.1</ecNumber>
    </recommendedName>
</protein>
<dbReference type="Proteomes" id="UP001269267">
    <property type="component" value="Unassembled WGS sequence"/>
</dbReference>
<sequence>MKIPKRLQPLVDDGMIDEVMMQLMSGKEAQVYVVRCGDEERCAKVFKEAKQRSFKQAVQYQEGRKERNSRRARAMAKKTRYGQKEQEQAWLTAEVDALYRLAAADVRVPKPYGFVDGVLLMEMITDAEGVVAPRLGDVTLTHEQALRYHAKVIQDVIRMLCAGLIHGDLSEFNVLVDAEGPVIIDLPQAVDAAGNNSAAAMLYRDVDNMRDYFGRFAPELLTTHYGKEMWALYESGELHPDSQLTGHFDFDNHIADVGELMEVIDDAKEEEAERQARMRDDDEDYPEPPQPY</sequence>
<keyword evidence="5" id="KW-0479">Metal-binding</keyword>
<gene>
    <name evidence="14" type="ORF">QC815_14150</name>
</gene>
<comment type="similarity">
    <text evidence="1">Belongs to the protein kinase superfamily. RIO-type Ser/Thr kinase family.</text>
</comment>
<dbReference type="InterPro" id="IPR048148">
    <property type="entry name" value="Prot_kin_PA4780"/>
</dbReference>
<accession>A0ABU1GFG6</accession>
<keyword evidence="15" id="KW-1185">Reference proteome</keyword>
<dbReference type="Gene3D" id="3.30.200.20">
    <property type="entry name" value="Phosphorylase Kinase, domain 1"/>
    <property type="match status" value="1"/>
</dbReference>
<evidence type="ECO:0000256" key="4">
    <source>
        <dbReference type="ARBA" id="ARBA00022679"/>
    </source>
</evidence>
<dbReference type="Pfam" id="PF01163">
    <property type="entry name" value="RIO1"/>
    <property type="match status" value="1"/>
</dbReference>
<evidence type="ECO:0000256" key="11">
    <source>
        <dbReference type="ARBA" id="ARBA00048679"/>
    </source>
</evidence>
<dbReference type="InterPro" id="IPR018935">
    <property type="entry name" value="RIO_kinase_CS"/>
</dbReference>
<comment type="catalytic activity">
    <reaction evidence="10">
        <text>L-threonyl-[protein] + ATP = O-phospho-L-threonyl-[protein] + ADP + H(+)</text>
        <dbReference type="Rhea" id="RHEA:46608"/>
        <dbReference type="Rhea" id="RHEA-COMP:11060"/>
        <dbReference type="Rhea" id="RHEA-COMP:11605"/>
        <dbReference type="ChEBI" id="CHEBI:15378"/>
        <dbReference type="ChEBI" id="CHEBI:30013"/>
        <dbReference type="ChEBI" id="CHEBI:30616"/>
        <dbReference type="ChEBI" id="CHEBI:61977"/>
        <dbReference type="ChEBI" id="CHEBI:456216"/>
        <dbReference type="EC" id="2.7.11.1"/>
    </reaction>
</comment>